<feature type="disulfide bond" evidence="4">
    <location>
        <begin position="460"/>
        <end position="516"/>
    </location>
</feature>
<evidence type="ECO:0000256" key="5">
    <source>
        <dbReference type="RuleBase" id="RU003968"/>
    </source>
</evidence>
<dbReference type="Pfam" id="PF00732">
    <property type="entry name" value="GMC_oxred_N"/>
    <property type="match status" value="1"/>
</dbReference>
<dbReference type="EMBL" id="JACMSC010000006">
    <property type="protein sequence ID" value="KAG6518366.1"/>
    <property type="molecule type" value="Genomic_DNA"/>
</dbReference>
<dbReference type="Proteomes" id="UP000734854">
    <property type="component" value="Unassembled WGS sequence"/>
</dbReference>
<feature type="domain" description="Glucose-methanol-choline oxidoreductase N-terminal" evidence="6">
    <location>
        <begin position="142"/>
        <end position="165"/>
    </location>
</feature>
<evidence type="ECO:0000256" key="4">
    <source>
        <dbReference type="PIRSR" id="PIRSR000137-3"/>
    </source>
</evidence>
<dbReference type="InterPro" id="IPR007867">
    <property type="entry name" value="GMC_OxRtase_C"/>
</dbReference>
<evidence type="ECO:0000256" key="3">
    <source>
        <dbReference type="PIRSR" id="PIRSR000137-2"/>
    </source>
</evidence>
<feature type="binding site" evidence="3">
    <location>
        <position position="144"/>
    </location>
    <ligand>
        <name>FAD</name>
        <dbReference type="ChEBI" id="CHEBI:57692"/>
    </ligand>
</feature>
<name>A0A8J5H0Q5_ZINOF</name>
<keyword evidence="5" id="KW-0285">Flavoprotein</keyword>
<keyword evidence="4" id="KW-1015">Disulfide bond</keyword>
<dbReference type="InterPro" id="IPR000172">
    <property type="entry name" value="GMC_OxRdtase_N"/>
</dbReference>
<feature type="binding site" evidence="3">
    <location>
        <position position="553"/>
    </location>
    <ligand>
        <name>FAD</name>
        <dbReference type="ChEBI" id="CHEBI:57692"/>
    </ligand>
</feature>
<feature type="binding site" evidence="3">
    <location>
        <begin position="564"/>
        <end position="565"/>
    </location>
    <ligand>
        <name>FAD</name>
        <dbReference type="ChEBI" id="CHEBI:57692"/>
    </ligand>
</feature>
<dbReference type="Gene3D" id="3.30.410.40">
    <property type="match status" value="1"/>
</dbReference>
<sequence length="573" mass="61695">MGLPPSLLCVELQYCIAIGNIAIIGIEMEFAWLVLLTQLSLLFFFGCCDRDDPNYAFVKHSSGAPPVSYHDYIVVGGGTAGCPMAATLSEGFDVLVLERGGSPYGNLNISNLASMVDNLGDLSPEGPVQRFVSEDGVINSRARVLGGGSCINAGFYSRASAQEVESMGWDARQVREAYEWVEEVVAFEARPVNWTAALKDALVEAGLTPDNGFTYEHLNGTKIGGSIFDPTGHRHTAADLLRYANPRRLTVLLRATVHRILLQKKRGGSRARAHGVIYKDALGKKHRAYLKGGAGEVILAAGALGSPQLLMLSGIGPADHLKSLGIKVVMDQPLVGQGMSDNPTNAVLSPSPLPVDLASVQVVGVSPLGFYVEHLTGFNVLPALSIDTTNPRQASQVFFGASAVDDESGTIGVTFQGGLIVEKVARPLSRGYLKLKNRNPSENPSVTFNYFAAPEDVEVCVESLKTIQRAIQSEALAKYRYPDLTIDDLVDISANLIVNERPRQATYNSTNLDQYCKDVVLTIWHFHGGCLVGQVVDRENRVLGVDALRVIDGSTFSFSPGTNPQATVMMMGR</sequence>
<dbReference type="InterPro" id="IPR012132">
    <property type="entry name" value="GMC_OxRdtase"/>
</dbReference>
<dbReference type="Pfam" id="PF05199">
    <property type="entry name" value="GMC_oxred_C"/>
    <property type="match status" value="1"/>
</dbReference>
<protein>
    <recommendedName>
        <fullName evidence="6 7">Glucose-methanol-choline oxidoreductase N-terminal domain-containing protein</fullName>
    </recommendedName>
</protein>
<evidence type="ECO:0000259" key="6">
    <source>
        <dbReference type="PROSITE" id="PS00623"/>
    </source>
</evidence>
<comment type="caution">
    <text evidence="8">The sequence shown here is derived from an EMBL/GenBank/DDBJ whole genome shotgun (WGS) entry which is preliminary data.</text>
</comment>
<evidence type="ECO:0000313" key="9">
    <source>
        <dbReference type="Proteomes" id="UP000734854"/>
    </source>
</evidence>
<feature type="domain" description="Glucose-methanol-choline oxidoreductase N-terminal" evidence="7">
    <location>
        <begin position="302"/>
        <end position="316"/>
    </location>
</feature>
<dbReference type="InterPro" id="IPR036188">
    <property type="entry name" value="FAD/NAD-bd_sf"/>
</dbReference>
<feature type="binding site" evidence="3">
    <location>
        <position position="257"/>
    </location>
    <ligand>
        <name>FAD</name>
        <dbReference type="ChEBI" id="CHEBI:57692"/>
    </ligand>
</feature>
<dbReference type="PROSITE" id="PS00624">
    <property type="entry name" value="GMC_OXRED_2"/>
    <property type="match status" value="1"/>
</dbReference>
<keyword evidence="3 5" id="KW-0274">FAD</keyword>
<gene>
    <name evidence="8" type="ORF">ZIOFF_021841</name>
</gene>
<dbReference type="PANTHER" id="PTHR45968">
    <property type="entry name" value="OSJNBA0019K04.7 PROTEIN"/>
    <property type="match status" value="1"/>
</dbReference>
<evidence type="ECO:0000259" key="7">
    <source>
        <dbReference type="PROSITE" id="PS00624"/>
    </source>
</evidence>
<evidence type="ECO:0000256" key="1">
    <source>
        <dbReference type="ARBA" id="ARBA00010790"/>
    </source>
</evidence>
<accession>A0A8J5H0Q5</accession>
<dbReference type="AlphaFoldDB" id="A0A8J5H0Q5"/>
<dbReference type="GO" id="GO:0050660">
    <property type="term" value="F:flavin adenine dinucleotide binding"/>
    <property type="evidence" value="ECO:0007669"/>
    <property type="project" value="InterPro"/>
</dbReference>
<feature type="binding site" evidence="3">
    <location>
        <begin position="524"/>
        <end position="525"/>
    </location>
    <ligand>
        <name>FAD</name>
        <dbReference type="ChEBI" id="CHEBI:57692"/>
    </ligand>
</feature>
<proteinExistence type="inferred from homology"/>
<dbReference type="InterPro" id="IPR051871">
    <property type="entry name" value="GMC_Oxidoreductase-Related"/>
</dbReference>
<dbReference type="PIRSF" id="PIRSF000137">
    <property type="entry name" value="Alcohol_oxidase"/>
    <property type="match status" value="1"/>
</dbReference>
<evidence type="ECO:0000313" key="8">
    <source>
        <dbReference type="EMBL" id="KAG6518366.1"/>
    </source>
</evidence>
<keyword evidence="2" id="KW-0732">Signal</keyword>
<organism evidence="8 9">
    <name type="scientific">Zingiber officinale</name>
    <name type="common">Ginger</name>
    <name type="synonym">Amomum zingiber</name>
    <dbReference type="NCBI Taxonomy" id="94328"/>
    <lineage>
        <taxon>Eukaryota</taxon>
        <taxon>Viridiplantae</taxon>
        <taxon>Streptophyta</taxon>
        <taxon>Embryophyta</taxon>
        <taxon>Tracheophyta</taxon>
        <taxon>Spermatophyta</taxon>
        <taxon>Magnoliopsida</taxon>
        <taxon>Liliopsida</taxon>
        <taxon>Zingiberales</taxon>
        <taxon>Zingiberaceae</taxon>
        <taxon>Zingiber</taxon>
    </lineage>
</organism>
<dbReference type="PANTHER" id="PTHR45968:SF3">
    <property type="entry name" value="OS04G0573100 PROTEIN"/>
    <property type="match status" value="1"/>
</dbReference>
<dbReference type="GO" id="GO:0016614">
    <property type="term" value="F:oxidoreductase activity, acting on CH-OH group of donors"/>
    <property type="evidence" value="ECO:0007669"/>
    <property type="project" value="InterPro"/>
</dbReference>
<evidence type="ECO:0000256" key="2">
    <source>
        <dbReference type="ARBA" id="ARBA00022729"/>
    </source>
</evidence>
<reference evidence="8 9" key="1">
    <citation type="submission" date="2020-08" db="EMBL/GenBank/DDBJ databases">
        <title>Plant Genome Project.</title>
        <authorList>
            <person name="Zhang R.-G."/>
        </authorList>
    </citation>
    <scope>NUCLEOTIDE SEQUENCE [LARGE SCALE GENOMIC DNA]</scope>
    <source>
        <tissue evidence="8">Rhizome</tissue>
    </source>
</reference>
<comment type="cofactor">
    <cofactor evidence="3">
        <name>FAD</name>
        <dbReference type="ChEBI" id="CHEBI:57692"/>
    </cofactor>
</comment>
<dbReference type="SUPFAM" id="SSF51905">
    <property type="entry name" value="FAD/NAD(P)-binding domain"/>
    <property type="match status" value="1"/>
</dbReference>
<dbReference type="PROSITE" id="PS00623">
    <property type="entry name" value="GMC_OXRED_1"/>
    <property type="match status" value="1"/>
</dbReference>
<dbReference type="Gene3D" id="3.50.50.60">
    <property type="entry name" value="FAD/NAD(P)-binding domain"/>
    <property type="match status" value="1"/>
</dbReference>
<keyword evidence="9" id="KW-1185">Reference proteome</keyword>
<comment type="similarity">
    <text evidence="1 5">Belongs to the GMC oxidoreductase family.</text>
</comment>
<dbReference type="SUPFAM" id="SSF54373">
    <property type="entry name" value="FAD-linked reductases, C-terminal domain"/>
    <property type="match status" value="1"/>
</dbReference>